<keyword evidence="9" id="KW-1185">Reference proteome</keyword>
<evidence type="ECO:0000256" key="2">
    <source>
        <dbReference type="ARBA" id="ARBA00022737"/>
    </source>
</evidence>
<dbReference type="PROSITE" id="PS00674">
    <property type="entry name" value="AAA"/>
    <property type="match status" value="2"/>
</dbReference>
<dbReference type="Gene3D" id="3.10.330.10">
    <property type="match status" value="1"/>
</dbReference>
<reference evidence="8 9" key="1">
    <citation type="journal article" date="2016" name="Sci. Rep.">
        <title>Metabolic traits of an uncultured archaeal lineage -MSBL1- from brine pools of the Red Sea.</title>
        <authorList>
            <person name="Mwirichia R."/>
            <person name="Alam I."/>
            <person name="Rashid M."/>
            <person name="Vinu M."/>
            <person name="Ba-Alawi W."/>
            <person name="Anthony Kamau A."/>
            <person name="Kamanda Ngugi D."/>
            <person name="Goker M."/>
            <person name="Klenk H.P."/>
            <person name="Bajic V."/>
            <person name="Stingl U."/>
        </authorList>
    </citation>
    <scope>NUCLEOTIDE SEQUENCE [LARGE SCALE GENOMIC DNA]</scope>
    <source>
        <strain evidence="8">SCGC-AAA382F02</strain>
    </source>
</reference>
<evidence type="ECO:0000259" key="7">
    <source>
        <dbReference type="SMART" id="SM01073"/>
    </source>
</evidence>
<dbReference type="InterPro" id="IPR003959">
    <property type="entry name" value="ATPase_AAA_core"/>
</dbReference>
<dbReference type="InterPro" id="IPR003593">
    <property type="entry name" value="AAA+_ATPase"/>
</dbReference>
<evidence type="ECO:0000313" key="9">
    <source>
        <dbReference type="Proteomes" id="UP000070491"/>
    </source>
</evidence>
<dbReference type="SMART" id="SM01072">
    <property type="entry name" value="CDC48_2"/>
    <property type="match status" value="1"/>
</dbReference>
<evidence type="ECO:0000259" key="5">
    <source>
        <dbReference type="SMART" id="SM00382"/>
    </source>
</evidence>
<dbReference type="Gene3D" id="1.10.8.60">
    <property type="match status" value="2"/>
</dbReference>
<dbReference type="Proteomes" id="UP000070491">
    <property type="component" value="Unassembled WGS sequence"/>
</dbReference>
<dbReference type="AlphaFoldDB" id="A0A133VIH8"/>
<dbReference type="PATRIC" id="fig|1698282.3.peg.419"/>
<dbReference type="SUPFAM" id="SSF54585">
    <property type="entry name" value="Cdc48 domain 2-like"/>
    <property type="match status" value="1"/>
</dbReference>
<dbReference type="InterPro" id="IPR004201">
    <property type="entry name" value="Cdc48_dom2"/>
</dbReference>
<evidence type="ECO:0000313" key="8">
    <source>
        <dbReference type="EMBL" id="KXB06227.1"/>
    </source>
</evidence>
<dbReference type="InterPro" id="IPR041569">
    <property type="entry name" value="AAA_lid_3"/>
</dbReference>
<organism evidence="8 9">
    <name type="scientific">candidate division MSBL1 archaeon SCGC-AAA382F02</name>
    <dbReference type="NCBI Taxonomy" id="1698282"/>
    <lineage>
        <taxon>Archaea</taxon>
        <taxon>Methanobacteriati</taxon>
        <taxon>Methanobacteriota</taxon>
        <taxon>candidate division MSBL1</taxon>
    </lineage>
</organism>
<dbReference type="Gene3D" id="2.40.40.20">
    <property type="match status" value="1"/>
</dbReference>
<dbReference type="PANTHER" id="PTHR23077">
    <property type="entry name" value="AAA-FAMILY ATPASE"/>
    <property type="match status" value="1"/>
</dbReference>
<dbReference type="CDD" id="cd19511">
    <property type="entry name" value="RecA-like_CDC48_r2-like"/>
    <property type="match status" value="1"/>
</dbReference>
<evidence type="ECO:0000256" key="3">
    <source>
        <dbReference type="ARBA" id="ARBA00022741"/>
    </source>
</evidence>
<keyword evidence="4" id="KW-0067">ATP-binding</keyword>
<dbReference type="Pfam" id="PF02933">
    <property type="entry name" value="CDC48_2"/>
    <property type="match status" value="1"/>
</dbReference>
<dbReference type="Gene3D" id="3.40.50.300">
    <property type="entry name" value="P-loop containing nucleotide triphosphate hydrolases"/>
    <property type="match status" value="2"/>
</dbReference>
<comment type="similarity">
    <text evidence="1">Belongs to the AAA ATPase family. CDC48 subfamily.</text>
</comment>
<dbReference type="FunFam" id="2.40.40.20:FF:000007">
    <property type="entry name" value="AAA family ATPase"/>
    <property type="match status" value="1"/>
</dbReference>
<dbReference type="FunFam" id="1.10.8.60:FF:000057">
    <property type="entry name" value="AAA family ATPase, CDC48 subfamily"/>
    <property type="match status" value="1"/>
</dbReference>
<protein>
    <recommendedName>
        <fullName evidence="10">ATPase</fullName>
    </recommendedName>
</protein>
<proteinExistence type="inferred from homology"/>
<dbReference type="FunFam" id="3.40.50.300:FF:000012">
    <property type="entry name" value="Transitional endoplasmic reticulum ATPase"/>
    <property type="match status" value="1"/>
</dbReference>
<dbReference type="SUPFAM" id="SSF50692">
    <property type="entry name" value="ADC-like"/>
    <property type="match status" value="1"/>
</dbReference>
<dbReference type="SMART" id="SM00382">
    <property type="entry name" value="AAA"/>
    <property type="match status" value="2"/>
</dbReference>
<keyword evidence="2" id="KW-0677">Repeat</keyword>
<dbReference type="NCBIfam" id="TIGR01243">
    <property type="entry name" value="CDC48"/>
    <property type="match status" value="1"/>
</dbReference>
<dbReference type="InterPro" id="IPR005938">
    <property type="entry name" value="AAA_ATPase_CDC48"/>
</dbReference>
<dbReference type="PANTHER" id="PTHR23077:SF171">
    <property type="entry name" value="NUCLEAR VALOSIN-CONTAINING PROTEIN-LIKE"/>
    <property type="match status" value="1"/>
</dbReference>
<evidence type="ECO:0000256" key="4">
    <source>
        <dbReference type="ARBA" id="ARBA00022840"/>
    </source>
</evidence>
<dbReference type="InterPro" id="IPR050168">
    <property type="entry name" value="AAA_ATPase_domain"/>
</dbReference>
<dbReference type="Pfam" id="PF02359">
    <property type="entry name" value="CDC48_N"/>
    <property type="match status" value="1"/>
</dbReference>
<dbReference type="FunFam" id="1.10.8.60:FF:000038">
    <property type="entry name" value="spermatogenesis-associated protein 5-like protein 1"/>
    <property type="match status" value="1"/>
</dbReference>
<dbReference type="FunFam" id="3.40.50.300:FF:000018">
    <property type="entry name" value="Cell division control 48"/>
    <property type="match status" value="1"/>
</dbReference>
<dbReference type="InterPro" id="IPR003338">
    <property type="entry name" value="CDC4_N-term_subdom"/>
</dbReference>
<feature type="domain" description="CDC48" evidence="6">
    <location>
        <begin position="113"/>
        <end position="199"/>
    </location>
</feature>
<dbReference type="InterPro" id="IPR009010">
    <property type="entry name" value="Asp_de-COase-like_dom_sf"/>
</dbReference>
<dbReference type="SUPFAM" id="SSF52540">
    <property type="entry name" value="P-loop containing nucleoside triphosphate hydrolases"/>
    <property type="match status" value="2"/>
</dbReference>
<accession>A0A133VIH8</accession>
<dbReference type="SMART" id="SM01073">
    <property type="entry name" value="CDC48_N"/>
    <property type="match status" value="1"/>
</dbReference>
<dbReference type="InterPro" id="IPR003960">
    <property type="entry name" value="ATPase_AAA_CS"/>
</dbReference>
<feature type="domain" description="CDC48 N-terminal subdomain" evidence="7">
    <location>
        <begin position="12"/>
        <end position="97"/>
    </location>
</feature>
<feature type="domain" description="AAA+ ATPase" evidence="5">
    <location>
        <begin position="516"/>
        <end position="654"/>
    </location>
</feature>
<name>A0A133VIH8_9EURY</name>
<evidence type="ECO:0000259" key="6">
    <source>
        <dbReference type="SMART" id="SM01072"/>
    </source>
</evidence>
<dbReference type="InterPro" id="IPR027417">
    <property type="entry name" value="P-loop_NTPase"/>
</dbReference>
<evidence type="ECO:0008006" key="10">
    <source>
        <dbReference type="Google" id="ProtNLM"/>
    </source>
</evidence>
<sequence>MAEENKDKKEIKLTVAEARRQQDVGRSVARISRKVMNELGINQGDIIEIEGSKTSGAIVRPSYREDEGLDIIRLDGLERRNAGTSIGEKVTIREADVEEADRITIAPTEQNIKIRGGGQTLKRSLLGRPASKGDVITPTGLQSDIFSQIFGGMFQEMSPSSSFGLGEIRFAVTDTSPSEGIVLVTKRTQVNVSSQPAKIEETAAPTVTYEDIGGLDKEIQRVREMVELPLRHPELFDQLGIEPPKGVLLHGPPGTGKTLTAKAVANESDAYFQSIAGPEIMSKFYGESEKKLRNIFEEAKKNAPSIIFIDEIDAIASKREEVTGDVEKRVVSQLLSLMDGLEARGKIIVIAATNRVDAVDPALRRPGRFDREIEIGVPDRDGRKEILQIHTRGMPLEENVDLEKIANNTYGYVGADLAALAREAAMNSLREILPDIDLEEKTIPSEILDNLQVTKDNFQTARQQVEPSAMREVLIQVPDTHWEDIGGLEETKQKLKESVEWPLKQADAFERVGIEAPHGILLYGPPGTGKTLLARAVATESDANFISIKGPELLSKWVGESEKAVRETFKKARQAAPTVIFFDEIDAIVPKRGTRTGGSQVGERVISQLLTEIDGLEALENVVVIGATNRPDLVDPALLRPGRFDRVMMVPAPDEEARSRIFEIHTRRMPLASDVDLDVLAGKTEGFSGADIAAVCKEAGMLALRENFESEEVKMSHFEQALDKVSASITDDIIENYQQFRKKYGKQIGEEVKREASKETGAYY</sequence>
<dbReference type="EMBL" id="LHYG01000010">
    <property type="protein sequence ID" value="KXB06227.1"/>
    <property type="molecule type" value="Genomic_DNA"/>
</dbReference>
<feature type="domain" description="AAA+ ATPase" evidence="5">
    <location>
        <begin position="243"/>
        <end position="379"/>
    </location>
</feature>
<dbReference type="Pfam" id="PF17862">
    <property type="entry name" value="AAA_lid_3"/>
    <property type="match status" value="2"/>
</dbReference>
<keyword evidence="3" id="KW-0547">Nucleotide-binding</keyword>
<comment type="caution">
    <text evidence="8">The sequence shown here is derived from an EMBL/GenBank/DDBJ whole genome shotgun (WGS) entry which is preliminary data.</text>
</comment>
<gene>
    <name evidence="8" type="ORF">AKJ53_01025</name>
</gene>
<dbReference type="InterPro" id="IPR029067">
    <property type="entry name" value="CDC48_domain_2-like_sf"/>
</dbReference>
<dbReference type="GO" id="GO:0016887">
    <property type="term" value="F:ATP hydrolysis activity"/>
    <property type="evidence" value="ECO:0007669"/>
    <property type="project" value="InterPro"/>
</dbReference>
<evidence type="ECO:0000256" key="1">
    <source>
        <dbReference type="ARBA" id="ARBA00009833"/>
    </source>
</evidence>
<dbReference type="Pfam" id="PF00004">
    <property type="entry name" value="AAA"/>
    <property type="match status" value="2"/>
</dbReference>
<dbReference type="GO" id="GO:0005524">
    <property type="term" value="F:ATP binding"/>
    <property type="evidence" value="ECO:0007669"/>
    <property type="project" value="UniProtKB-KW"/>
</dbReference>
<dbReference type="GO" id="GO:0005737">
    <property type="term" value="C:cytoplasm"/>
    <property type="evidence" value="ECO:0007669"/>
    <property type="project" value="UniProtKB-ARBA"/>
</dbReference>